<dbReference type="Pfam" id="PF12680">
    <property type="entry name" value="SnoaL_2"/>
    <property type="match status" value="1"/>
</dbReference>
<feature type="signal peptide" evidence="1">
    <location>
        <begin position="1"/>
        <end position="24"/>
    </location>
</feature>
<dbReference type="Gene3D" id="3.10.450.50">
    <property type="match status" value="1"/>
</dbReference>
<reference evidence="3 4" key="1">
    <citation type="submission" date="2018-01" db="EMBL/GenBank/DDBJ databases">
        <title>Species boundaries and ecological features among Paraburkholderia terrae DSMZ17804T, P. hospita DSMZ17164T and P. caribensis DSMZ13236T.</title>
        <authorList>
            <person name="Pratama A.A."/>
        </authorList>
    </citation>
    <scope>NUCLEOTIDE SEQUENCE [LARGE SCALE GENOMIC DNA]</scope>
    <source>
        <strain evidence="3 4">DSM 17804</strain>
    </source>
</reference>
<dbReference type="AlphaFoldDB" id="A0A2I8EVU6"/>
<dbReference type="InterPro" id="IPR037401">
    <property type="entry name" value="SnoaL-like"/>
</dbReference>
<dbReference type="OrthoDB" id="213636at2"/>
<evidence type="ECO:0000259" key="2">
    <source>
        <dbReference type="Pfam" id="PF12680"/>
    </source>
</evidence>
<dbReference type="InterPro" id="IPR011944">
    <property type="entry name" value="Steroid_delta5-4_isomerase"/>
</dbReference>
<dbReference type="InterPro" id="IPR032710">
    <property type="entry name" value="NTF2-like_dom_sf"/>
</dbReference>
<dbReference type="NCBIfam" id="TIGR02246">
    <property type="entry name" value="SgcJ/EcaC family oxidoreductase"/>
    <property type="match status" value="1"/>
</dbReference>
<protein>
    <submittedName>
        <fullName evidence="3">DUF4440 domain-containing protein</fullName>
    </submittedName>
</protein>
<dbReference type="Proteomes" id="UP000243502">
    <property type="component" value="Chromosome 2"/>
</dbReference>
<feature type="domain" description="SnoaL-like" evidence="2">
    <location>
        <begin position="40"/>
        <end position="143"/>
    </location>
</feature>
<gene>
    <name evidence="3" type="ORF">C2L65_19625</name>
</gene>
<evidence type="ECO:0000313" key="4">
    <source>
        <dbReference type="Proteomes" id="UP000243502"/>
    </source>
</evidence>
<accession>A0A2I8EVU6</accession>
<keyword evidence="1" id="KW-0732">Signal</keyword>
<organism evidence="3 4">
    <name type="scientific">Paraburkholderia terrae</name>
    <dbReference type="NCBI Taxonomy" id="311230"/>
    <lineage>
        <taxon>Bacteria</taxon>
        <taxon>Pseudomonadati</taxon>
        <taxon>Pseudomonadota</taxon>
        <taxon>Betaproteobacteria</taxon>
        <taxon>Burkholderiales</taxon>
        <taxon>Burkholderiaceae</taxon>
        <taxon>Paraburkholderia</taxon>
    </lineage>
</organism>
<sequence length="160" mass="17660">MQLRTWFVPVLFAASVALPDAAFAAPLSDTDRAITQQLHRYEQGLNASDTHAIMSLYDDAPVVMAQYAPPAVGREAVRDAYTHAFSAVRLNVRFSIDEIKPMSPDWAFARTRSTGTIETLTGKHATQPEANQELFILHRGADGIWRIARYGFSSTNPPAV</sequence>
<feature type="chain" id="PRO_5014364536" evidence="1">
    <location>
        <begin position="25"/>
        <end position="160"/>
    </location>
</feature>
<dbReference type="EMBL" id="CP026112">
    <property type="protein sequence ID" value="AUT63733.1"/>
    <property type="molecule type" value="Genomic_DNA"/>
</dbReference>
<name>A0A2I8EVU6_9BURK</name>
<dbReference type="KEGG" id="pter:C2L65_19625"/>
<evidence type="ECO:0000256" key="1">
    <source>
        <dbReference type="SAM" id="SignalP"/>
    </source>
</evidence>
<evidence type="ECO:0000313" key="3">
    <source>
        <dbReference type="EMBL" id="AUT63733.1"/>
    </source>
</evidence>
<proteinExistence type="predicted"/>
<dbReference type="SUPFAM" id="SSF54427">
    <property type="entry name" value="NTF2-like"/>
    <property type="match status" value="1"/>
</dbReference>
<dbReference type="RefSeq" id="WP_052426965.1">
    <property type="nucleotide sequence ID" value="NZ_CP026112.1"/>
</dbReference>